<dbReference type="InterPro" id="IPR045444">
    <property type="entry name" value="DUF6503"/>
</dbReference>
<dbReference type="PROSITE" id="PS51257">
    <property type="entry name" value="PROKAR_LIPOPROTEIN"/>
    <property type="match status" value="1"/>
</dbReference>
<dbReference type="EMBL" id="PVYX01000002">
    <property type="protein sequence ID" value="PRX53914.1"/>
    <property type="molecule type" value="Genomic_DNA"/>
</dbReference>
<evidence type="ECO:0000313" key="1">
    <source>
        <dbReference type="EMBL" id="PRX53914.1"/>
    </source>
</evidence>
<accession>A0A2T0M8T8</accession>
<dbReference type="OrthoDB" id="1490620at2"/>
<evidence type="ECO:0008006" key="3">
    <source>
        <dbReference type="Google" id="ProtNLM"/>
    </source>
</evidence>
<proteinExistence type="predicted"/>
<reference evidence="1 2" key="1">
    <citation type="submission" date="2018-03" db="EMBL/GenBank/DDBJ databases">
        <title>Genomic Encyclopedia of Archaeal and Bacterial Type Strains, Phase II (KMG-II): from individual species to whole genera.</title>
        <authorList>
            <person name="Goeker M."/>
        </authorList>
    </citation>
    <scope>NUCLEOTIDE SEQUENCE [LARGE SCALE GENOMIC DNA]</scope>
    <source>
        <strain evidence="1 2">DSM 25027</strain>
    </source>
</reference>
<keyword evidence="2" id="KW-1185">Reference proteome</keyword>
<dbReference type="RefSeq" id="WP_146129886.1">
    <property type="nucleotide sequence ID" value="NZ_PVYX01000002.1"/>
</dbReference>
<organism evidence="1 2">
    <name type="scientific">Flagellimonas meridianipacifica</name>
    <dbReference type="NCBI Taxonomy" id="1080225"/>
    <lineage>
        <taxon>Bacteria</taxon>
        <taxon>Pseudomonadati</taxon>
        <taxon>Bacteroidota</taxon>
        <taxon>Flavobacteriia</taxon>
        <taxon>Flavobacteriales</taxon>
        <taxon>Flavobacteriaceae</taxon>
        <taxon>Flagellimonas</taxon>
    </lineage>
</organism>
<gene>
    <name evidence="1" type="ORF">CLV81_2307</name>
</gene>
<name>A0A2T0M8T8_9FLAO</name>
<comment type="caution">
    <text evidence="1">The sequence shown here is derived from an EMBL/GenBank/DDBJ whole genome shotgun (WGS) entry which is preliminary data.</text>
</comment>
<dbReference type="AlphaFoldDB" id="A0A2T0M8T8"/>
<protein>
    <recommendedName>
        <fullName evidence="3">Outer membrane lipoprotein-sorting protein</fullName>
    </recommendedName>
</protein>
<dbReference type="Pfam" id="PF20113">
    <property type="entry name" value="DUF6503"/>
    <property type="match status" value="1"/>
</dbReference>
<dbReference type="Proteomes" id="UP000237640">
    <property type="component" value="Unassembled WGS sequence"/>
</dbReference>
<evidence type="ECO:0000313" key="2">
    <source>
        <dbReference type="Proteomes" id="UP000237640"/>
    </source>
</evidence>
<sequence>MKTQNLQLLVFASIVLLTSCVQKTKETEKNAEQPEKMVEKAPVYDTNQPETLLKAVAYAHGGWGDLWKKADVQYTYDYRSADGKADVSLERYIFGNEASLGKYIQHEINVMPGEDGEVIQYFNGQETVVMVDGEKAENPQLLGVSDFLRRANYFWFTMPYKLTDKGTIITYQGQEEYAGKTYDKVHVTYDPEITGKEQNDIYVLYVNPETKLIDRFYFSLPFLGVNEPVIIANYEYEDVEGQLIATKRTYFLPSEEGYADEPNIVQTLTDITFDNGFTTENMMENL</sequence>